<evidence type="ECO:0000313" key="3">
    <source>
        <dbReference type="Proteomes" id="UP000807342"/>
    </source>
</evidence>
<keyword evidence="1" id="KW-0732">Signal</keyword>
<gene>
    <name evidence="2" type="ORF">P691DRAFT_809716</name>
</gene>
<evidence type="ECO:0000313" key="2">
    <source>
        <dbReference type="EMBL" id="KAF9450704.1"/>
    </source>
</evidence>
<comment type="caution">
    <text evidence="2">The sequence shown here is derived from an EMBL/GenBank/DDBJ whole genome shotgun (WGS) entry which is preliminary data.</text>
</comment>
<feature type="chain" id="PRO_5040167656" evidence="1">
    <location>
        <begin position="21"/>
        <end position="72"/>
    </location>
</feature>
<organism evidence="2 3">
    <name type="scientific">Macrolepiota fuliginosa MF-IS2</name>
    <dbReference type="NCBI Taxonomy" id="1400762"/>
    <lineage>
        <taxon>Eukaryota</taxon>
        <taxon>Fungi</taxon>
        <taxon>Dikarya</taxon>
        <taxon>Basidiomycota</taxon>
        <taxon>Agaricomycotina</taxon>
        <taxon>Agaricomycetes</taxon>
        <taxon>Agaricomycetidae</taxon>
        <taxon>Agaricales</taxon>
        <taxon>Agaricineae</taxon>
        <taxon>Agaricaceae</taxon>
        <taxon>Macrolepiota</taxon>
    </lineage>
</organism>
<dbReference type="EMBL" id="MU151099">
    <property type="protein sequence ID" value="KAF9450704.1"/>
    <property type="molecule type" value="Genomic_DNA"/>
</dbReference>
<proteinExistence type="predicted"/>
<accession>A0A9P5XHX3</accession>
<sequence length="72" mass="7605">MKFSTSQVIAVLAFLSSTIAAPAPNPIVIGSWTGETHVAVNKRAAAPAPMTTFGNWVGELHVSVNERAELDQ</sequence>
<dbReference type="AlphaFoldDB" id="A0A9P5XHX3"/>
<feature type="signal peptide" evidence="1">
    <location>
        <begin position="1"/>
        <end position="20"/>
    </location>
</feature>
<reference evidence="2" key="1">
    <citation type="submission" date="2020-11" db="EMBL/GenBank/DDBJ databases">
        <authorList>
            <consortium name="DOE Joint Genome Institute"/>
            <person name="Ahrendt S."/>
            <person name="Riley R."/>
            <person name="Andreopoulos W."/>
            <person name="Labutti K."/>
            <person name="Pangilinan J."/>
            <person name="Ruiz-Duenas F.J."/>
            <person name="Barrasa J.M."/>
            <person name="Sanchez-Garcia M."/>
            <person name="Camarero S."/>
            <person name="Miyauchi S."/>
            <person name="Serrano A."/>
            <person name="Linde D."/>
            <person name="Babiker R."/>
            <person name="Drula E."/>
            <person name="Ayuso-Fernandez I."/>
            <person name="Pacheco R."/>
            <person name="Padilla G."/>
            <person name="Ferreira P."/>
            <person name="Barriuso J."/>
            <person name="Kellner H."/>
            <person name="Castanera R."/>
            <person name="Alfaro M."/>
            <person name="Ramirez L."/>
            <person name="Pisabarro A.G."/>
            <person name="Kuo A."/>
            <person name="Tritt A."/>
            <person name="Lipzen A."/>
            <person name="He G."/>
            <person name="Yan M."/>
            <person name="Ng V."/>
            <person name="Cullen D."/>
            <person name="Martin F."/>
            <person name="Rosso M.-N."/>
            <person name="Henrissat B."/>
            <person name="Hibbett D."/>
            <person name="Martinez A.T."/>
            <person name="Grigoriev I.V."/>
        </authorList>
    </citation>
    <scope>NUCLEOTIDE SEQUENCE</scope>
    <source>
        <strain evidence="2">MF-IS2</strain>
    </source>
</reference>
<protein>
    <submittedName>
        <fullName evidence="2">Uncharacterized protein</fullName>
    </submittedName>
</protein>
<name>A0A9P5XHX3_9AGAR</name>
<dbReference type="Proteomes" id="UP000807342">
    <property type="component" value="Unassembled WGS sequence"/>
</dbReference>
<keyword evidence="3" id="KW-1185">Reference proteome</keyword>
<evidence type="ECO:0000256" key="1">
    <source>
        <dbReference type="SAM" id="SignalP"/>
    </source>
</evidence>